<dbReference type="AlphaFoldDB" id="A0A1F8F6Y4"/>
<dbReference type="Proteomes" id="UP000177167">
    <property type="component" value="Unassembled WGS sequence"/>
</dbReference>
<protein>
    <submittedName>
        <fullName evidence="2">Uncharacterized protein</fullName>
    </submittedName>
</protein>
<evidence type="ECO:0000313" key="3">
    <source>
        <dbReference type="Proteomes" id="UP000177167"/>
    </source>
</evidence>
<feature type="transmembrane region" description="Helical" evidence="1">
    <location>
        <begin position="189"/>
        <end position="211"/>
    </location>
</feature>
<accession>A0A1F8F6Y4</accession>
<proteinExistence type="predicted"/>
<sequence>MIPVEQAIAEADRILEKARQLSENGGLTIKNMFALQKRMRRLTVYAEQNGPNPRLGKIFYSGLLESRLASIRDNDKQFRSISSKEFERYRNFFNTDHEWLELKAFRVSTTTNNWPIVAGHRTQRYLTTIPLGIVVCVLLILKNGVPLGYALVKAFNHPFWMALYPFGIVWTFGISYVSVRQYRQEIKRLVSWMNYVTAASVTLFCGGTASAQTPKKDDKKKNPSYTLQLDTRVIASIEGPPLSLFNRTTLNASRWLIESISTMMPQTGGWYNEIGVGTKIVKTPQTIVSGLGIVSTDSGGTQKVMLGAQYFRASPLSVIAVPIARVEKTIDGPIAVAAAANPFFRLGREGTLSRLALSPDVFVRKTFGKPLAWAVGLGLDFFTRKGKGDRVEAALLRNSSNQWQVRGRCIFNFAF</sequence>
<evidence type="ECO:0000256" key="1">
    <source>
        <dbReference type="SAM" id="Phobius"/>
    </source>
</evidence>
<keyword evidence="1" id="KW-0812">Transmembrane</keyword>
<keyword evidence="1" id="KW-0472">Membrane</keyword>
<keyword evidence="1" id="KW-1133">Transmembrane helix</keyword>
<reference evidence="2 3" key="1">
    <citation type="journal article" date="2016" name="Nat. Commun.">
        <title>Thousands of microbial genomes shed light on interconnected biogeochemical processes in an aquifer system.</title>
        <authorList>
            <person name="Anantharaman K."/>
            <person name="Brown C.T."/>
            <person name="Hug L.A."/>
            <person name="Sharon I."/>
            <person name="Castelle C.J."/>
            <person name="Probst A.J."/>
            <person name="Thomas B.C."/>
            <person name="Singh A."/>
            <person name="Wilkins M.J."/>
            <person name="Karaoz U."/>
            <person name="Brodie E.L."/>
            <person name="Williams K.H."/>
            <person name="Hubbard S.S."/>
            <person name="Banfield J.F."/>
        </authorList>
    </citation>
    <scope>NUCLEOTIDE SEQUENCE [LARGE SCALE GENOMIC DNA]</scope>
</reference>
<organism evidence="2 3">
    <name type="scientific">Candidatus Yanofskybacteria bacterium RIFCSPHIGHO2_02_FULL_41_11</name>
    <dbReference type="NCBI Taxonomy" id="1802675"/>
    <lineage>
        <taxon>Bacteria</taxon>
        <taxon>Candidatus Yanofskyibacteriota</taxon>
    </lineage>
</organism>
<gene>
    <name evidence="2" type="ORF">A3J46_02560</name>
</gene>
<name>A0A1F8F6Y4_9BACT</name>
<evidence type="ECO:0000313" key="2">
    <source>
        <dbReference type="EMBL" id="OGN08917.1"/>
    </source>
</evidence>
<feature type="transmembrane region" description="Helical" evidence="1">
    <location>
        <begin position="158"/>
        <end position="177"/>
    </location>
</feature>
<dbReference type="EMBL" id="MGJP01000050">
    <property type="protein sequence ID" value="OGN08917.1"/>
    <property type="molecule type" value="Genomic_DNA"/>
</dbReference>
<feature type="transmembrane region" description="Helical" evidence="1">
    <location>
        <begin position="131"/>
        <end position="152"/>
    </location>
</feature>
<comment type="caution">
    <text evidence="2">The sequence shown here is derived from an EMBL/GenBank/DDBJ whole genome shotgun (WGS) entry which is preliminary data.</text>
</comment>